<dbReference type="EMBL" id="CAJPVI010000082">
    <property type="protein sequence ID" value="CAG2160490.1"/>
    <property type="molecule type" value="Genomic_DNA"/>
</dbReference>
<feature type="transmembrane region" description="Helical" evidence="4">
    <location>
        <begin position="12"/>
        <end position="32"/>
    </location>
</feature>
<evidence type="ECO:0000256" key="1">
    <source>
        <dbReference type="ARBA" id="ARBA00022481"/>
    </source>
</evidence>
<protein>
    <recommendedName>
        <fullName evidence="9">Methyl-accepting chemotaxis protein</fullName>
    </recommendedName>
</protein>
<dbReference type="PANTHER" id="PTHR43531:SF14">
    <property type="entry name" value="METHYL-ACCEPTING CHEMOTAXIS PROTEIN I-RELATED"/>
    <property type="match status" value="1"/>
</dbReference>
<evidence type="ECO:0000256" key="2">
    <source>
        <dbReference type="ARBA" id="ARBA00029447"/>
    </source>
</evidence>
<keyword evidence="3" id="KW-0807">Transducer</keyword>
<keyword evidence="4" id="KW-0812">Transmembrane</keyword>
<dbReference type="PANTHER" id="PTHR43531">
    <property type="entry name" value="PROTEIN ICFG"/>
    <property type="match status" value="1"/>
</dbReference>
<dbReference type="InterPro" id="IPR051310">
    <property type="entry name" value="MCP_chemotaxis"/>
</dbReference>
<organism evidence="7 8">
    <name type="scientific">Cupriavidus numazuensis</name>
    <dbReference type="NCBI Taxonomy" id="221992"/>
    <lineage>
        <taxon>Bacteria</taxon>
        <taxon>Pseudomonadati</taxon>
        <taxon>Pseudomonadota</taxon>
        <taxon>Betaproteobacteria</taxon>
        <taxon>Burkholderiales</taxon>
        <taxon>Burkholderiaceae</taxon>
        <taxon>Cupriavidus</taxon>
    </lineage>
</organism>
<keyword evidence="4" id="KW-1133">Transmembrane helix</keyword>
<evidence type="ECO:0000259" key="6">
    <source>
        <dbReference type="PROSITE" id="PS50885"/>
    </source>
</evidence>
<evidence type="ECO:0000256" key="4">
    <source>
        <dbReference type="SAM" id="Phobius"/>
    </source>
</evidence>
<evidence type="ECO:0008006" key="9">
    <source>
        <dbReference type="Google" id="ProtNLM"/>
    </source>
</evidence>
<dbReference type="Gene3D" id="1.10.287.950">
    <property type="entry name" value="Methyl-accepting chemotaxis protein"/>
    <property type="match status" value="1"/>
</dbReference>
<evidence type="ECO:0000313" key="7">
    <source>
        <dbReference type="EMBL" id="CAG2160490.1"/>
    </source>
</evidence>
<dbReference type="CDD" id="cd06225">
    <property type="entry name" value="HAMP"/>
    <property type="match status" value="1"/>
</dbReference>
<keyword evidence="8" id="KW-1185">Reference proteome</keyword>
<dbReference type="InterPro" id="IPR013587">
    <property type="entry name" value="Nitrate/nitrite_sensing"/>
</dbReference>
<keyword evidence="1" id="KW-0488">Methylation</keyword>
<dbReference type="InterPro" id="IPR003660">
    <property type="entry name" value="HAMP_dom"/>
</dbReference>
<dbReference type="PROSITE" id="PS50885">
    <property type="entry name" value="HAMP"/>
    <property type="match status" value="1"/>
</dbReference>
<proteinExistence type="inferred from homology"/>
<feature type="domain" description="HAMP" evidence="6">
    <location>
        <begin position="337"/>
        <end position="389"/>
    </location>
</feature>
<reference evidence="7 8" key="1">
    <citation type="submission" date="2021-03" db="EMBL/GenBank/DDBJ databases">
        <authorList>
            <person name="Peeters C."/>
        </authorList>
    </citation>
    <scope>NUCLEOTIDE SEQUENCE [LARGE SCALE GENOMIC DNA]</scope>
    <source>
        <strain evidence="7 8">LMG 26411</strain>
    </source>
</reference>
<dbReference type="SMART" id="SM00304">
    <property type="entry name" value="HAMP"/>
    <property type="match status" value="1"/>
</dbReference>
<keyword evidence="4" id="KW-0472">Membrane</keyword>
<comment type="similarity">
    <text evidence="2">Belongs to the methyl-accepting chemotaxis (MCP) protein family.</text>
</comment>
<dbReference type="Pfam" id="PF00015">
    <property type="entry name" value="MCPsignal"/>
    <property type="match status" value="1"/>
</dbReference>
<evidence type="ECO:0000259" key="5">
    <source>
        <dbReference type="PROSITE" id="PS50111"/>
    </source>
</evidence>
<dbReference type="PRINTS" id="PR00260">
    <property type="entry name" value="CHEMTRNSDUCR"/>
</dbReference>
<dbReference type="Pfam" id="PF08376">
    <property type="entry name" value="NIT"/>
    <property type="match status" value="1"/>
</dbReference>
<dbReference type="Proteomes" id="UP000672657">
    <property type="component" value="Unassembled WGS sequence"/>
</dbReference>
<evidence type="ECO:0000313" key="8">
    <source>
        <dbReference type="Proteomes" id="UP000672657"/>
    </source>
</evidence>
<dbReference type="InterPro" id="IPR004089">
    <property type="entry name" value="MCPsignal_dom"/>
</dbReference>
<feature type="transmembrane region" description="Helical" evidence="4">
    <location>
        <begin position="315"/>
        <end position="336"/>
    </location>
</feature>
<accession>A0ABM8TV90</accession>
<gene>
    <name evidence="7" type="ORF">LMG26411_07519</name>
</gene>
<dbReference type="Pfam" id="PF00672">
    <property type="entry name" value="HAMP"/>
    <property type="match status" value="1"/>
</dbReference>
<sequence length="640" mass="67561">MLRNIRLGTKFGILAILAMALIAIPTTLYILATNKAVAHKRKEISAIAVERQMFLALQAIQKHRGASGLVLSAQDGATTVLDESAKQTEAAQQQIAAMLPALDAPAQILDQWKAVAERWRSLRDSVKQRSIQPRESFDAHTKLVAQLLEANGAVVDAFGLSLDNDAASFRLAMITLVNVPALTEELGKTRAIGARILAQGEATAADVVRMTNLVERSAERAAAIRADLEKMAHENPEIGDKLGTAFAEAQRSSAGALETVEQRITKASPIDMPGNAYFEVLTRAIDANFKMASGSIDALETLLEDQSAKLRRNQLGMLAALALLIAASIALAVAIVRSVTGPIAAAVEFSGRVAQGDLSTRINARGSDECAQLMRALNEMSGNLATLVTDISSGTDAIHAASHQIAAGNMDLSSRTEEQASSLEQTASSMTELTETVKQNAENATQANALTRSARDMTVAGSGAVRAMVKTIEEIHASSSKVAEITGMIEGIAFQTNILALNAAVEAARAGEQGKGFAVVAGEVRSLAQRAAAAAKEIKDLIMASSASVRQGARQAEDVEAAMAQLDHAIGQVSDIVSEISSASQEQSAGIEQVHQAISQIDTVTQQNAALVEESASAAHSLEEQAGKMQQAMTFFRIDR</sequence>
<name>A0ABM8TV90_9BURK</name>
<comment type="caution">
    <text evidence="7">The sequence shown here is derived from an EMBL/GenBank/DDBJ whole genome shotgun (WGS) entry which is preliminary data.</text>
</comment>
<dbReference type="SMART" id="SM00283">
    <property type="entry name" value="MA"/>
    <property type="match status" value="1"/>
</dbReference>
<dbReference type="SUPFAM" id="SSF58104">
    <property type="entry name" value="Methyl-accepting chemotaxis protein (MCP) signaling domain"/>
    <property type="match status" value="1"/>
</dbReference>
<dbReference type="RefSeq" id="WP_211958267.1">
    <property type="nucleotide sequence ID" value="NZ_CAJPVI010000082.1"/>
</dbReference>
<dbReference type="InterPro" id="IPR004090">
    <property type="entry name" value="Chemotax_Me-accpt_rcpt"/>
</dbReference>
<evidence type="ECO:0000256" key="3">
    <source>
        <dbReference type="PROSITE-ProRule" id="PRU00284"/>
    </source>
</evidence>
<dbReference type="PROSITE" id="PS50111">
    <property type="entry name" value="CHEMOTAXIS_TRANSDUC_2"/>
    <property type="match status" value="1"/>
</dbReference>
<feature type="domain" description="Methyl-accepting transducer" evidence="5">
    <location>
        <begin position="394"/>
        <end position="623"/>
    </location>
</feature>